<dbReference type="AlphaFoldDB" id="A0A0F4QPV0"/>
<feature type="transmembrane region" description="Helical" evidence="1">
    <location>
        <begin position="262"/>
        <end position="280"/>
    </location>
</feature>
<dbReference type="Proteomes" id="UP000033452">
    <property type="component" value="Unassembled WGS sequence"/>
</dbReference>
<dbReference type="GO" id="GO:0016020">
    <property type="term" value="C:membrane"/>
    <property type="evidence" value="ECO:0007669"/>
    <property type="project" value="InterPro"/>
</dbReference>
<dbReference type="PATRIC" id="fig|43658.5.peg.2126"/>
<comment type="caution">
    <text evidence="3">The sequence shown here is derived from an EMBL/GenBank/DDBJ whole genome shotgun (WGS) entry which is preliminary data.</text>
</comment>
<feature type="transmembrane region" description="Helical" evidence="1">
    <location>
        <begin position="206"/>
        <end position="225"/>
    </location>
</feature>
<proteinExistence type="predicted"/>
<sequence>MRPEQSSLVNLHLAVLLFGGTALFSKLISLSALDITVYRTAIAFVTLACILKFKGSVFKLNARKDYGVVLILGICVGLHWVTYFAAMQMAGIAVGVIAFFTYPVITVLLEPLFFHSRLKRKDVFTALVVMIGIYLLVPTSDPGNQITLGILTGVFSGALFALRNLLQKKLFSGYGGPHTMFYQTLIASLMLCAFVEVPPAELSTDNLVLIVLAGCVFTAIPHALFASSLRYLSATTAGLISCLQPLYATVLAYMLLAETITLTTLAGGVLVVSAACYETWSITRNKL</sequence>
<dbReference type="PANTHER" id="PTHR22911">
    <property type="entry name" value="ACYL-MALONYL CONDENSING ENZYME-RELATED"/>
    <property type="match status" value="1"/>
</dbReference>
<organism evidence="3 4">
    <name type="scientific">Pseudoalteromonas rubra</name>
    <dbReference type="NCBI Taxonomy" id="43658"/>
    <lineage>
        <taxon>Bacteria</taxon>
        <taxon>Pseudomonadati</taxon>
        <taxon>Pseudomonadota</taxon>
        <taxon>Gammaproteobacteria</taxon>
        <taxon>Alteromonadales</taxon>
        <taxon>Pseudoalteromonadaceae</taxon>
        <taxon>Pseudoalteromonas</taxon>
    </lineage>
</organism>
<evidence type="ECO:0000313" key="4">
    <source>
        <dbReference type="Proteomes" id="UP000033452"/>
    </source>
</evidence>
<dbReference type="InterPro" id="IPR000620">
    <property type="entry name" value="EamA_dom"/>
</dbReference>
<feature type="transmembrane region" description="Helical" evidence="1">
    <location>
        <begin position="7"/>
        <end position="29"/>
    </location>
</feature>
<feature type="transmembrane region" description="Helical" evidence="1">
    <location>
        <begin position="123"/>
        <end position="140"/>
    </location>
</feature>
<feature type="domain" description="EamA" evidence="2">
    <location>
        <begin position="148"/>
        <end position="275"/>
    </location>
</feature>
<evidence type="ECO:0000256" key="1">
    <source>
        <dbReference type="SAM" id="Phobius"/>
    </source>
</evidence>
<keyword evidence="4" id="KW-1185">Reference proteome</keyword>
<dbReference type="InterPro" id="IPR037185">
    <property type="entry name" value="EmrE-like"/>
</dbReference>
<feature type="domain" description="EamA" evidence="2">
    <location>
        <begin position="11"/>
        <end position="136"/>
    </location>
</feature>
<evidence type="ECO:0000313" key="3">
    <source>
        <dbReference type="EMBL" id="KJZ09359.1"/>
    </source>
</evidence>
<keyword evidence="1" id="KW-0812">Transmembrane</keyword>
<dbReference type="SUPFAM" id="SSF103481">
    <property type="entry name" value="Multidrug resistance efflux transporter EmrE"/>
    <property type="match status" value="2"/>
</dbReference>
<feature type="transmembrane region" description="Helical" evidence="1">
    <location>
        <begin position="65"/>
        <end position="86"/>
    </location>
</feature>
<feature type="transmembrane region" description="Helical" evidence="1">
    <location>
        <begin position="178"/>
        <end position="200"/>
    </location>
</feature>
<name>A0A0F4QPV0_9GAMM</name>
<dbReference type="RefSeq" id="WP_046004841.1">
    <property type="nucleotide sequence ID" value="NZ_JXYA01000020.1"/>
</dbReference>
<keyword evidence="1" id="KW-0472">Membrane</keyword>
<protein>
    <submittedName>
        <fullName evidence="3">Permease</fullName>
    </submittedName>
</protein>
<feature type="transmembrane region" description="Helical" evidence="1">
    <location>
        <begin position="146"/>
        <end position="166"/>
    </location>
</feature>
<reference evidence="3 4" key="1">
    <citation type="journal article" date="2015" name="BMC Genomics">
        <title>Genome mining reveals unlocked bioactive potential of marine Gram-negative bacteria.</title>
        <authorList>
            <person name="Machado H."/>
            <person name="Sonnenschein E.C."/>
            <person name="Melchiorsen J."/>
            <person name="Gram L."/>
        </authorList>
    </citation>
    <scope>NUCLEOTIDE SEQUENCE [LARGE SCALE GENOMIC DNA]</scope>
    <source>
        <strain evidence="3 4">S2471</strain>
    </source>
</reference>
<evidence type="ECO:0000259" key="2">
    <source>
        <dbReference type="Pfam" id="PF00892"/>
    </source>
</evidence>
<keyword evidence="1" id="KW-1133">Transmembrane helix</keyword>
<gene>
    <name evidence="3" type="ORF">TW77_10020</name>
</gene>
<feature type="transmembrane region" description="Helical" evidence="1">
    <location>
        <begin position="35"/>
        <end position="53"/>
    </location>
</feature>
<dbReference type="EMBL" id="JXYA01000020">
    <property type="protein sequence ID" value="KJZ09359.1"/>
    <property type="molecule type" value="Genomic_DNA"/>
</dbReference>
<accession>A0A0F4QPV0</accession>
<feature type="transmembrane region" description="Helical" evidence="1">
    <location>
        <begin position="237"/>
        <end position="256"/>
    </location>
</feature>
<feature type="transmembrane region" description="Helical" evidence="1">
    <location>
        <begin position="92"/>
        <end position="114"/>
    </location>
</feature>
<dbReference type="OrthoDB" id="9150437at2"/>
<dbReference type="Pfam" id="PF00892">
    <property type="entry name" value="EamA"/>
    <property type="match status" value="2"/>
</dbReference>